<sequence>MLGCHHMSADHQPEELCEALQILKNEHIELNEQKLELFEVAGSIMKESSSEKRMEKMTELRHKVEAFMTALEPHSQKEEGHLFELMAAYIGRSHGPLVVMEMEHDQAKELISAFLKETEVMSGTREFVHETCKLVIEAYHVLTSHFMKEEQVLFPMAQNLLSADEKERLLEAVREGAHL</sequence>
<proteinExistence type="predicted"/>
<evidence type="ECO:0000259" key="1">
    <source>
        <dbReference type="Pfam" id="PF01814"/>
    </source>
</evidence>
<keyword evidence="3" id="KW-1185">Reference proteome</keyword>
<dbReference type="EMBL" id="JBBYAF010000018">
    <property type="protein sequence ID" value="MEL3972774.1"/>
    <property type="molecule type" value="Genomic_DNA"/>
</dbReference>
<dbReference type="Gene3D" id="1.20.120.520">
    <property type="entry name" value="nmb1532 protein domain like"/>
    <property type="match status" value="1"/>
</dbReference>
<dbReference type="Proteomes" id="UP001389717">
    <property type="component" value="Unassembled WGS sequence"/>
</dbReference>
<dbReference type="Pfam" id="PF01814">
    <property type="entry name" value="Hemerythrin"/>
    <property type="match status" value="1"/>
</dbReference>
<organism evidence="2 3">
    <name type="scientific">Rossellomorea oryzaecorticis</name>
    <dbReference type="NCBI Taxonomy" id="1396505"/>
    <lineage>
        <taxon>Bacteria</taxon>
        <taxon>Bacillati</taxon>
        <taxon>Bacillota</taxon>
        <taxon>Bacilli</taxon>
        <taxon>Bacillales</taxon>
        <taxon>Bacillaceae</taxon>
        <taxon>Rossellomorea</taxon>
    </lineage>
</organism>
<dbReference type="PANTHER" id="PTHR39966:SF3">
    <property type="entry name" value="DUF438 DOMAIN-CONTAINING PROTEIN"/>
    <property type="match status" value="1"/>
</dbReference>
<protein>
    <submittedName>
        <fullName evidence="2">Hemerythrin domain-containing protein</fullName>
    </submittedName>
</protein>
<dbReference type="PANTHER" id="PTHR39966">
    <property type="entry name" value="BLL2471 PROTEIN-RELATED"/>
    <property type="match status" value="1"/>
</dbReference>
<feature type="domain" description="Hemerythrin-like" evidence="1">
    <location>
        <begin position="20"/>
        <end position="157"/>
    </location>
</feature>
<comment type="caution">
    <text evidence="2">The sequence shown here is derived from an EMBL/GenBank/DDBJ whole genome shotgun (WGS) entry which is preliminary data.</text>
</comment>
<name>A0ABU9K9K0_9BACI</name>
<evidence type="ECO:0000313" key="2">
    <source>
        <dbReference type="EMBL" id="MEL3972774.1"/>
    </source>
</evidence>
<gene>
    <name evidence="2" type="ORF">AAEO50_10820</name>
</gene>
<dbReference type="RefSeq" id="WP_341983396.1">
    <property type="nucleotide sequence ID" value="NZ_JBBYAF010000018.1"/>
</dbReference>
<evidence type="ECO:0000313" key="3">
    <source>
        <dbReference type="Proteomes" id="UP001389717"/>
    </source>
</evidence>
<reference evidence="2 3" key="1">
    <citation type="submission" date="2024-04" db="EMBL/GenBank/DDBJ databases">
        <title>Bacillus oryzaecorticis sp. nov., a moderately halophilic bacterium isolated from rice husks.</title>
        <authorList>
            <person name="Zhu H.-S."/>
        </authorList>
    </citation>
    <scope>NUCLEOTIDE SEQUENCE [LARGE SCALE GENOMIC DNA]</scope>
    <source>
        <strain evidence="2 3">ZC255</strain>
    </source>
</reference>
<accession>A0ABU9K9K0</accession>
<dbReference type="InterPro" id="IPR012312">
    <property type="entry name" value="Hemerythrin-like"/>
</dbReference>